<dbReference type="GO" id="GO:0006508">
    <property type="term" value="P:proteolysis"/>
    <property type="evidence" value="ECO:0007669"/>
    <property type="project" value="UniProtKB-KW"/>
</dbReference>
<feature type="compositionally biased region" description="Low complexity" evidence="9">
    <location>
        <begin position="291"/>
        <end position="302"/>
    </location>
</feature>
<evidence type="ECO:0000256" key="3">
    <source>
        <dbReference type="ARBA" id="ARBA00022801"/>
    </source>
</evidence>
<keyword evidence="6" id="KW-1015">Disulfide bond</keyword>
<evidence type="ECO:0000256" key="9">
    <source>
        <dbReference type="SAM" id="MobiDB-lite"/>
    </source>
</evidence>
<comment type="subcellular location">
    <subcellularLocation>
        <location evidence="1">Membrane</location>
        <topology evidence="1">Single-pass type II membrane protein</topology>
    </subcellularLocation>
</comment>
<feature type="compositionally biased region" description="Acidic residues" evidence="9">
    <location>
        <begin position="816"/>
        <end position="829"/>
    </location>
</feature>
<evidence type="ECO:0000256" key="8">
    <source>
        <dbReference type="RuleBase" id="RU363034"/>
    </source>
</evidence>
<sequence>MFVGQNQKSMRHELESRKLFGGYRITPKFCKPSKSLPKDDIRAHGPTICMFNHECTQRQGQVVGACMDGIDVSANHLNFLLPFTSRFLFGTCCQLQGSVDSPLTPPTDELDDRPITNQAISQSYETYGNHILPGNAPYNEIKIQDRPATTPDSAQKFTSHYYVNNEAVVVSSPSSVHKASTYMPMTSSSTHPRRPQRKSVISTCPWTQVRVTTVPKSPQDSHHHSAQLSQPPRNIYLQMNYVTNSLLDNNFNTHFTHSDITHPGADADLLGDDDAGYARPSDFTSAGTFISSPTPKPSTKNTPPKPEFKPKPKPTTASPNKYVLVHTISNDKPSAKPTIGENDMESIESIILMLNETNTGPQYNAASTPEDRETTFYTTRYPVSIKTKKPATKKPPSTSYVSSTVAVTPRPGATTTKKGTKRPSGGTKVTQKPPSTSYVYSSQPTKRPTSVTVSTSPQKFQTSPPPLLSSTTPTVIVLSPFDPSSSTLPPEQIIQSKPIEQEFYNEDDTGYGQISVTQRPSPTVVITPKPALGSSPWPQQSRPTKPPSTSYSCCNQETNSAGYTTIWAINMSKLSLQRPFTQPKNPDGIYNYIQTQTDYNNNAVYAGSTLPYPEISTIKEDYLTPQDDLVNFPPVRNPNLNTSLNYPGAEEEEEVVTPTFLEDQKFKDKMDLLVSKIVASLQSNFDSLADVVLERNTTNVIQKRPTAKPGVASSKPPTRKPTPKPPQRTTVPPLGVTSRRPPTKPVATGATRPGVTTRKPTARPGQITSSRPTRKPTTTLLTTRRPTQKVTTTVRPTTRPTKRIKTTTVLSTTNAEDYDTEDVGEEQDGETSTPVTDDDGRIRCGIRPHVKSARIVGGKSAHFGEFPWQVLVRESTWLGLFTKNKCGGVLISNSYVITAAHCQPGFLASLVAVFGEYDISGEVESKRSVTKNVKRVIVHRQYDAATFENDLAILELESPIHYDTHIVPVCMPPDNADFTGRMATVTGWGRLKYGGGVPSVLQEVHVPIIDNSVCQEMFQTAGHNKKILKSFLCAGYANGQKDSCEGDSGGPLVLQRPDGRWELAGTVSHGIKCAAPYLPGVYMRTTFYKPWLQSVTGVH</sequence>
<dbReference type="PROSITE" id="PS00135">
    <property type="entry name" value="TRYPSIN_SER"/>
    <property type="match status" value="1"/>
</dbReference>
<dbReference type="Gene3D" id="2.40.10.10">
    <property type="entry name" value="Trypsin-like serine proteases"/>
    <property type="match status" value="1"/>
</dbReference>
<dbReference type="GO" id="GO:0004252">
    <property type="term" value="F:serine-type endopeptidase activity"/>
    <property type="evidence" value="ECO:0007669"/>
    <property type="project" value="InterPro"/>
</dbReference>
<dbReference type="InterPro" id="IPR009003">
    <property type="entry name" value="Peptidase_S1_PA"/>
</dbReference>
<protein>
    <submittedName>
        <fullName evidence="11">Putative mucin-17</fullName>
    </submittedName>
</protein>
<dbReference type="EMBL" id="GITU01005832">
    <property type="protein sequence ID" value="MBC1174535.1"/>
    <property type="molecule type" value="Transcribed_RNA"/>
</dbReference>
<evidence type="ECO:0000313" key="13">
    <source>
        <dbReference type="Proteomes" id="UP000092461"/>
    </source>
</evidence>
<keyword evidence="3 8" id="KW-0378">Hydrolase</keyword>
<feature type="region of interest" description="Disordered" evidence="9">
    <location>
        <begin position="529"/>
        <end position="552"/>
    </location>
</feature>
<feature type="compositionally biased region" description="Polar residues" evidence="9">
    <location>
        <begin position="427"/>
        <end position="461"/>
    </location>
</feature>
<keyword evidence="13" id="KW-1185">Reference proteome</keyword>
<evidence type="ECO:0000256" key="2">
    <source>
        <dbReference type="ARBA" id="ARBA00022670"/>
    </source>
</evidence>
<dbReference type="VEuPathDB" id="VectorBase:LLONM1_004372"/>
<evidence type="ECO:0000313" key="11">
    <source>
        <dbReference type="EMBL" id="MBC1174535.1"/>
    </source>
</evidence>
<dbReference type="PROSITE" id="PS00134">
    <property type="entry name" value="TRYPSIN_HIS"/>
    <property type="match status" value="1"/>
</dbReference>
<dbReference type="PRINTS" id="PR00722">
    <property type="entry name" value="CHYMOTRYPSIN"/>
</dbReference>
<dbReference type="PANTHER" id="PTHR24253">
    <property type="entry name" value="TRANSMEMBRANE PROTEASE SERINE"/>
    <property type="match status" value="1"/>
</dbReference>
<keyword evidence="5" id="KW-0735">Signal-anchor</keyword>
<reference evidence="13" key="1">
    <citation type="submission" date="2012-05" db="EMBL/GenBank/DDBJ databases">
        <title>Whole Genome Assembly of Lutzomyia longipalpis.</title>
        <authorList>
            <person name="Richards S."/>
            <person name="Qu C."/>
            <person name="Dillon R."/>
            <person name="Worley K."/>
            <person name="Scherer S."/>
            <person name="Batterton M."/>
            <person name="Taylor A."/>
            <person name="Hawes A."/>
            <person name="Hernandez B."/>
            <person name="Kovar C."/>
            <person name="Mandapat C."/>
            <person name="Pham C."/>
            <person name="Qu C."/>
            <person name="Jing C."/>
            <person name="Bess C."/>
            <person name="Bandaranaike D."/>
            <person name="Ngo D."/>
            <person name="Ongeri F."/>
            <person name="Arias F."/>
            <person name="Lara F."/>
            <person name="Weissenberger G."/>
            <person name="Kamau G."/>
            <person name="Han H."/>
            <person name="Shen H."/>
            <person name="Dinh H."/>
            <person name="Khalil I."/>
            <person name="Jones J."/>
            <person name="Shafer J."/>
            <person name="Jayaseelan J."/>
            <person name="Quiroz J."/>
            <person name="Blankenburg K."/>
            <person name="Nguyen L."/>
            <person name="Jackson L."/>
            <person name="Francisco L."/>
            <person name="Tang L.-Y."/>
            <person name="Pu L.-L."/>
            <person name="Perales L."/>
            <person name="Lorensuhewa L."/>
            <person name="Munidasa M."/>
            <person name="Coyle M."/>
            <person name="Taylor M."/>
            <person name="Puazo M."/>
            <person name="Firestine M."/>
            <person name="Scheel M."/>
            <person name="Javaid M."/>
            <person name="Wang M."/>
            <person name="Li M."/>
            <person name="Tabassum N."/>
            <person name="Saada N."/>
            <person name="Osuji N."/>
            <person name="Aqrawi P."/>
            <person name="Fu Q."/>
            <person name="Thornton R."/>
            <person name="Raj R."/>
            <person name="Goodspeed R."/>
            <person name="Mata R."/>
            <person name="Najjar R."/>
            <person name="Gubbala S."/>
            <person name="Lee S."/>
            <person name="Denson S."/>
            <person name="Patil S."/>
            <person name="Macmil S."/>
            <person name="Qi S."/>
            <person name="Matskevitch T."/>
            <person name="Palculict T."/>
            <person name="Mathew T."/>
            <person name="Vee V."/>
            <person name="Velamala V."/>
            <person name="Korchina V."/>
            <person name="Cai W."/>
            <person name="Liu W."/>
            <person name="Dai W."/>
            <person name="Zou X."/>
            <person name="Zhu Y."/>
            <person name="Zhang Y."/>
            <person name="Wu Y.-Q."/>
            <person name="Xin Y."/>
            <person name="Nazarath L."/>
            <person name="Kovar C."/>
            <person name="Han Y."/>
            <person name="Muzny D."/>
            <person name="Gibbs R."/>
        </authorList>
    </citation>
    <scope>NUCLEOTIDE SEQUENCE [LARGE SCALE GENOMIC DNA]</scope>
    <source>
        <strain evidence="13">Jacobina</strain>
    </source>
</reference>
<dbReference type="InterPro" id="IPR033116">
    <property type="entry name" value="TRYPSIN_SER"/>
</dbReference>
<feature type="region of interest" description="Disordered" evidence="9">
    <location>
        <begin position="180"/>
        <end position="199"/>
    </location>
</feature>
<evidence type="ECO:0000256" key="1">
    <source>
        <dbReference type="ARBA" id="ARBA00004606"/>
    </source>
</evidence>
<keyword evidence="5" id="KW-0812">Transmembrane</keyword>
<feature type="compositionally biased region" description="Polar residues" evidence="9">
    <location>
        <begin position="536"/>
        <end position="552"/>
    </location>
</feature>
<dbReference type="InterPro" id="IPR001254">
    <property type="entry name" value="Trypsin_dom"/>
</dbReference>
<dbReference type="EnsemblMetazoa" id="LLOJ006925-RA">
    <property type="protein sequence ID" value="LLOJ006925-PA"/>
    <property type="gene ID" value="LLOJ006925"/>
</dbReference>
<feature type="region of interest" description="Disordered" evidence="9">
    <location>
        <begin position="278"/>
        <end position="319"/>
    </location>
</feature>
<evidence type="ECO:0000256" key="6">
    <source>
        <dbReference type="ARBA" id="ARBA00023157"/>
    </source>
</evidence>
<comment type="similarity">
    <text evidence="7">Belongs to the peptidase S1 family. CLIP subfamily.</text>
</comment>
<dbReference type="SUPFAM" id="SSF50494">
    <property type="entry name" value="Trypsin-like serine proteases"/>
    <property type="match status" value="1"/>
</dbReference>
<evidence type="ECO:0000259" key="10">
    <source>
        <dbReference type="PROSITE" id="PS50240"/>
    </source>
</evidence>
<feature type="compositionally biased region" description="Low complexity" evidence="9">
    <location>
        <begin position="768"/>
        <end position="798"/>
    </location>
</feature>
<feature type="domain" description="Peptidase S1" evidence="10">
    <location>
        <begin position="855"/>
        <end position="1097"/>
    </location>
</feature>
<organism evidence="12 13">
    <name type="scientific">Lutzomyia longipalpis</name>
    <name type="common">Sand fly</name>
    <dbReference type="NCBI Taxonomy" id="7200"/>
    <lineage>
        <taxon>Eukaryota</taxon>
        <taxon>Metazoa</taxon>
        <taxon>Ecdysozoa</taxon>
        <taxon>Arthropoda</taxon>
        <taxon>Hexapoda</taxon>
        <taxon>Insecta</taxon>
        <taxon>Pterygota</taxon>
        <taxon>Neoptera</taxon>
        <taxon>Endopterygota</taxon>
        <taxon>Diptera</taxon>
        <taxon>Nematocera</taxon>
        <taxon>Psychodoidea</taxon>
        <taxon>Psychodidae</taxon>
        <taxon>Lutzomyia</taxon>
        <taxon>Lutzomyia</taxon>
    </lineage>
</organism>
<dbReference type="PANTHER" id="PTHR24253:SF145">
    <property type="entry name" value="SERINE PROTEASE FILZIG"/>
    <property type="match status" value="1"/>
</dbReference>
<dbReference type="PROSITE" id="PS50240">
    <property type="entry name" value="TRYPSIN_DOM"/>
    <property type="match status" value="1"/>
</dbReference>
<feature type="region of interest" description="Disordered" evidence="9">
    <location>
        <begin position="813"/>
        <end position="843"/>
    </location>
</feature>
<accession>A0A1B0CPX6</accession>
<evidence type="ECO:0000256" key="4">
    <source>
        <dbReference type="ARBA" id="ARBA00022825"/>
    </source>
</evidence>
<feature type="region of interest" description="Disordered" evidence="9">
    <location>
        <begin position="700"/>
        <end position="798"/>
    </location>
</feature>
<dbReference type="AlphaFoldDB" id="A0A1B0CPX6"/>
<dbReference type="VEuPathDB" id="VectorBase:LLOJ006925"/>
<dbReference type="GO" id="GO:0016020">
    <property type="term" value="C:membrane"/>
    <property type="evidence" value="ECO:0007669"/>
    <property type="project" value="UniProtKB-SubCell"/>
</dbReference>
<feature type="compositionally biased region" description="Polar residues" evidence="9">
    <location>
        <begin position="180"/>
        <end position="190"/>
    </location>
</feature>
<dbReference type="EMBL" id="AJWK01022774">
    <property type="status" value="NOT_ANNOTATED_CDS"/>
    <property type="molecule type" value="Genomic_DNA"/>
</dbReference>
<reference evidence="11" key="2">
    <citation type="journal article" date="2020" name="BMC">
        <title>Leishmania infection induces a limited differential gene expression in the sand fly midgut.</title>
        <authorList>
            <person name="Coutinho-Abreu I.V."/>
            <person name="Serafim T.D."/>
            <person name="Meneses C."/>
            <person name="Kamhawi S."/>
            <person name="Oliveira F."/>
            <person name="Valenzuela J.G."/>
        </authorList>
    </citation>
    <scope>NUCLEOTIDE SEQUENCE</scope>
    <source>
        <strain evidence="11">Jacobina</strain>
        <tissue evidence="11">Midgut</tissue>
    </source>
</reference>
<feature type="compositionally biased region" description="Low complexity" evidence="9">
    <location>
        <begin position="394"/>
        <end position="409"/>
    </location>
</feature>
<reference evidence="12" key="3">
    <citation type="submission" date="2020-05" db="UniProtKB">
        <authorList>
            <consortium name="EnsemblMetazoa"/>
        </authorList>
    </citation>
    <scope>IDENTIFICATION</scope>
    <source>
        <strain evidence="12">Jacobina</strain>
    </source>
</reference>
<feature type="region of interest" description="Disordered" evidence="9">
    <location>
        <begin position="387"/>
        <end position="468"/>
    </location>
</feature>
<dbReference type="FunFam" id="2.40.10.10:FF:000006">
    <property type="entry name" value="Serine proteinase stubble"/>
    <property type="match status" value="1"/>
</dbReference>
<keyword evidence="2 8" id="KW-0645">Protease</keyword>
<evidence type="ECO:0000256" key="5">
    <source>
        <dbReference type="ARBA" id="ARBA00022968"/>
    </source>
</evidence>
<proteinExistence type="inferred from homology"/>
<dbReference type="InterPro" id="IPR001314">
    <property type="entry name" value="Peptidase_S1A"/>
</dbReference>
<dbReference type="InterPro" id="IPR018114">
    <property type="entry name" value="TRYPSIN_HIS"/>
</dbReference>
<keyword evidence="4 8" id="KW-0720">Serine protease</keyword>
<name>A0A1B0CPX6_LUTLO</name>
<dbReference type="CDD" id="cd00190">
    <property type="entry name" value="Tryp_SPc"/>
    <property type="match status" value="1"/>
</dbReference>
<dbReference type="SMART" id="SM00020">
    <property type="entry name" value="Tryp_SPc"/>
    <property type="match status" value="1"/>
</dbReference>
<dbReference type="Pfam" id="PF00089">
    <property type="entry name" value="Trypsin"/>
    <property type="match status" value="1"/>
</dbReference>
<dbReference type="InterPro" id="IPR043504">
    <property type="entry name" value="Peptidase_S1_PA_chymotrypsin"/>
</dbReference>
<evidence type="ECO:0000313" key="12">
    <source>
        <dbReference type="EnsemblMetazoa" id="LLOJ006925-PA"/>
    </source>
</evidence>
<evidence type="ECO:0000256" key="7">
    <source>
        <dbReference type="ARBA" id="ARBA00024195"/>
    </source>
</evidence>
<dbReference type="Proteomes" id="UP000092461">
    <property type="component" value="Unassembled WGS sequence"/>
</dbReference>